<feature type="domain" description="Radical SAM core" evidence="9">
    <location>
        <begin position="127"/>
        <end position="357"/>
    </location>
</feature>
<dbReference type="InterPro" id="IPR006467">
    <property type="entry name" value="MiaB-like_bact"/>
</dbReference>
<keyword evidence="6" id="KW-0408">Iron</keyword>
<dbReference type="InterPro" id="IPR013848">
    <property type="entry name" value="Methylthiotransferase_N"/>
</dbReference>
<dbReference type="InterPro" id="IPR006638">
    <property type="entry name" value="Elp3/MiaA/NifB-like_rSAM"/>
</dbReference>
<dbReference type="SFLD" id="SFLDS00029">
    <property type="entry name" value="Radical_SAM"/>
    <property type="match status" value="1"/>
</dbReference>
<dbReference type="GO" id="GO:0035598">
    <property type="term" value="F:tRNA (N(6)-L-threonylcarbamoyladenosine(37)-C(2))-methylthiotransferase activity"/>
    <property type="evidence" value="ECO:0007669"/>
    <property type="project" value="TreeGrafter"/>
</dbReference>
<sequence length="415" mass="44012">MGVDVLSFGCRLNALDGESVRALARAGGAIDMVVVNACAVTAEAGRQARQAVRRAARVRPGAEIVVTGCGAQIEPAAYAAMPQVSRVVGLAARARRETWVSTEASRRVEVGDAFMVEDVSRPPADADILRPRASVQAQTGCDHRCTFCIIPFGRGASRSTPVEAVVAEVRRVVGLGAVEAVLTGVDLTAWGADLAGRPSLGTLVRAILREVPELRRLRLSSLDAVEVDEDLLGALADEERLMPHLHLSLQSGDDMILKRMKRRHSAEDAIRFCERVRNARPDVAFGADVIAGFPTETEGMFENTLSVLEACGVAYVHAFPFSARPDTPAARMPQVSPPVVKARAARLRETGEALLARHLDAHVGRRALALSEGAGAGRLADFTLVALPVATPKGAIVDVTPTGHDGRRLIVSASA</sequence>
<evidence type="ECO:0000259" key="8">
    <source>
        <dbReference type="PROSITE" id="PS51449"/>
    </source>
</evidence>
<accession>A0A4Q9GGS0</accession>
<evidence type="ECO:0000256" key="3">
    <source>
        <dbReference type="ARBA" id="ARBA00022679"/>
    </source>
</evidence>
<dbReference type="SUPFAM" id="SSF102114">
    <property type="entry name" value="Radical SAM enzymes"/>
    <property type="match status" value="1"/>
</dbReference>
<evidence type="ECO:0000256" key="1">
    <source>
        <dbReference type="ARBA" id="ARBA00001966"/>
    </source>
</evidence>
<keyword evidence="3 10" id="KW-0808">Transferase</keyword>
<keyword evidence="7" id="KW-0411">Iron-sulfur</keyword>
<dbReference type="AlphaFoldDB" id="A0A4Q9GGS0"/>
<dbReference type="RefSeq" id="WP_131004603.1">
    <property type="nucleotide sequence ID" value="NZ_JBHSZR010000006.1"/>
</dbReference>
<dbReference type="OrthoDB" id="9805215at2"/>
<gene>
    <name evidence="10" type="primary">mtaB</name>
    <name evidence="10" type="ORF">EYR15_16110</name>
</gene>
<dbReference type="PROSITE" id="PS51449">
    <property type="entry name" value="MTTASE_N"/>
    <property type="match status" value="1"/>
</dbReference>
<dbReference type="InterPro" id="IPR038135">
    <property type="entry name" value="Methylthiotransferase_N_sf"/>
</dbReference>
<dbReference type="InterPro" id="IPR005839">
    <property type="entry name" value="Methylthiotransferase"/>
</dbReference>
<evidence type="ECO:0000256" key="7">
    <source>
        <dbReference type="ARBA" id="ARBA00023014"/>
    </source>
</evidence>
<keyword evidence="2" id="KW-0004">4Fe-4S</keyword>
<dbReference type="Pfam" id="PF00919">
    <property type="entry name" value="UPF0004"/>
    <property type="match status" value="1"/>
</dbReference>
<evidence type="ECO:0000259" key="9">
    <source>
        <dbReference type="PROSITE" id="PS51918"/>
    </source>
</evidence>
<evidence type="ECO:0000313" key="11">
    <source>
        <dbReference type="Proteomes" id="UP000291613"/>
    </source>
</evidence>
<dbReference type="GO" id="GO:0046872">
    <property type="term" value="F:metal ion binding"/>
    <property type="evidence" value="ECO:0007669"/>
    <property type="project" value="UniProtKB-KW"/>
</dbReference>
<comment type="caution">
    <text evidence="10">The sequence shown here is derived from an EMBL/GenBank/DDBJ whole genome shotgun (WGS) entry which is preliminary data.</text>
</comment>
<dbReference type="PANTHER" id="PTHR11918:SF45">
    <property type="entry name" value="THREONYLCARBAMOYLADENOSINE TRNA METHYLTHIOTRANSFERASE"/>
    <property type="match status" value="1"/>
</dbReference>
<dbReference type="InterPro" id="IPR007197">
    <property type="entry name" value="rSAM"/>
</dbReference>
<comment type="cofactor">
    <cofactor evidence="1">
        <name>[4Fe-4S] cluster</name>
        <dbReference type="ChEBI" id="CHEBI:49883"/>
    </cofactor>
</comment>
<organism evidence="10 11">
    <name type="scientific">Hansschlegelia quercus</name>
    <dbReference type="NCBI Taxonomy" id="2528245"/>
    <lineage>
        <taxon>Bacteria</taxon>
        <taxon>Pseudomonadati</taxon>
        <taxon>Pseudomonadota</taxon>
        <taxon>Alphaproteobacteria</taxon>
        <taxon>Hyphomicrobiales</taxon>
        <taxon>Methylopilaceae</taxon>
        <taxon>Hansschlegelia</taxon>
    </lineage>
</organism>
<dbReference type="NCBIfam" id="TIGR00089">
    <property type="entry name" value="MiaB/RimO family radical SAM methylthiotransferase"/>
    <property type="match status" value="1"/>
</dbReference>
<keyword evidence="5" id="KW-0479">Metal-binding</keyword>
<protein>
    <submittedName>
        <fullName evidence="10">tRNA (N(6)-L-threonylcarbamoyladenosine(37)-C(2))-methylthiotransferase MtaB</fullName>
    </submittedName>
</protein>
<feature type="domain" description="MTTase N-terminal" evidence="8">
    <location>
        <begin position="1"/>
        <end position="104"/>
    </location>
</feature>
<evidence type="ECO:0000256" key="4">
    <source>
        <dbReference type="ARBA" id="ARBA00022691"/>
    </source>
</evidence>
<dbReference type="GO" id="GO:0051539">
    <property type="term" value="F:4 iron, 4 sulfur cluster binding"/>
    <property type="evidence" value="ECO:0007669"/>
    <property type="project" value="UniProtKB-KW"/>
</dbReference>
<dbReference type="CDD" id="cd01335">
    <property type="entry name" value="Radical_SAM"/>
    <property type="match status" value="1"/>
</dbReference>
<dbReference type="EMBL" id="SIUB01000010">
    <property type="protein sequence ID" value="TBN47685.1"/>
    <property type="molecule type" value="Genomic_DNA"/>
</dbReference>
<dbReference type="Gene3D" id="3.80.30.20">
    <property type="entry name" value="tm_1862 like domain"/>
    <property type="match status" value="1"/>
</dbReference>
<dbReference type="NCBIfam" id="TIGR01579">
    <property type="entry name" value="MiaB-like-C"/>
    <property type="match status" value="1"/>
</dbReference>
<evidence type="ECO:0000313" key="10">
    <source>
        <dbReference type="EMBL" id="TBN47685.1"/>
    </source>
</evidence>
<keyword evidence="4" id="KW-0949">S-adenosyl-L-methionine</keyword>
<dbReference type="PANTHER" id="PTHR11918">
    <property type="entry name" value="RADICAL SAM PROTEINS"/>
    <property type="match status" value="1"/>
</dbReference>
<dbReference type="Proteomes" id="UP000291613">
    <property type="component" value="Unassembled WGS sequence"/>
</dbReference>
<reference evidence="10 11" key="1">
    <citation type="submission" date="2019-02" db="EMBL/GenBank/DDBJ databases">
        <title>Hansschlegelia quercus sp. nov., a novel methylotrophic bacterium from buds of oak (Quercus robur L.).</title>
        <authorList>
            <person name="Agafonova N.V."/>
            <person name="Kaparullina E.N."/>
            <person name="Grouzdev D.S."/>
            <person name="Doronina N.V."/>
        </authorList>
    </citation>
    <scope>NUCLEOTIDE SEQUENCE [LARGE SCALE GENOMIC DNA]</scope>
    <source>
        <strain evidence="10 11">Dub</strain>
    </source>
</reference>
<evidence type="ECO:0000256" key="5">
    <source>
        <dbReference type="ARBA" id="ARBA00022723"/>
    </source>
</evidence>
<evidence type="ECO:0000256" key="6">
    <source>
        <dbReference type="ARBA" id="ARBA00023004"/>
    </source>
</evidence>
<dbReference type="SFLD" id="SFLDG01082">
    <property type="entry name" value="B12-binding_domain_containing"/>
    <property type="match status" value="1"/>
</dbReference>
<dbReference type="PROSITE" id="PS51918">
    <property type="entry name" value="RADICAL_SAM"/>
    <property type="match status" value="1"/>
</dbReference>
<keyword evidence="11" id="KW-1185">Reference proteome</keyword>
<proteinExistence type="predicted"/>
<dbReference type="InterPro" id="IPR023404">
    <property type="entry name" value="rSAM_horseshoe"/>
</dbReference>
<dbReference type="InterPro" id="IPR058240">
    <property type="entry name" value="rSAM_sf"/>
</dbReference>
<dbReference type="Pfam" id="PF04055">
    <property type="entry name" value="Radical_SAM"/>
    <property type="match status" value="1"/>
</dbReference>
<dbReference type="SMART" id="SM00729">
    <property type="entry name" value="Elp3"/>
    <property type="match status" value="1"/>
</dbReference>
<evidence type="ECO:0000256" key="2">
    <source>
        <dbReference type="ARBA" id="ARBA00022485"/>
    </source>
</evidence>
<dbReference type="Gene3D" id="3.40.50.12160">
    <property type="entry name" value="Methylthiotransferase, N-terminal domain"/>
    <property type="match status" value="1"/>
</dbReference>
<name>A0A4Q9GGS0_9HYPH</name>